<name>A0A8J2KJM9_9HEXA</name>
<proteinExistence type="predicted"/>
<accession>A0A8J2KJM9</accession>
<sequence length="269" mass="27795">ADVLQSHAYYGSSRVGLDPHSAFRHKSQGCQLKETKSMSAHPPHPQFAGSGTVYQPAGPLIEPHKNPPGLSTGIQLPETVRLPPDLKVTYQTHPPGNSPLVTSSSAGGSSGKGVGHGSRSSSSTKAKTSHSATHSKSSSQSVILHQPYKSSVSSTSSSSTSTSSRATPNQQLASHQTSSSSTTNLSIFGSSGTSATLMAAPLGSTMGQQQHTISSNVTMTAHHPMSASAVSAGAAPGMYYPGFLGPHHSPFAPSKYPMVPPDSYRFVFG</sequence>
<evidence type="ECO:0000313" key="2">
    <source>
        <dbReference type="EMBL" id="CAG7817657.1"/>
    </source>
</evidence>
<feature type="compositionally biased region" description="Low complexity" evidence="1">
    <location>
        <begin position="150"/>
        <end position="164"/>
    </location>
</feature>
<dbReference type="EMBL" id="CAJVCH010399751">
    <property type="protein sequence ID" value="CAG7817657.1"/>
    <property type="molecule type" value="Genomic_DNA"/>
</dbReference>
<feature type="compositionally biased region" description="Polar residues" evidence="1">
    <location>
        <begin position="165"/>
        <end position="186"/>
    </location>
</feature>
<feature type="non-terminal residue" evidence="2">
    <location>
        <position position="1"/>
    </location>
</feature>
<feature type="compositionally biased region" description="Low complexity" evidence="1">
    <location>
        <begin position="117"/>
        <end position="142"/>
    </location>
</feature>
<evidence type="ECO:0000256" key="1">
    <source>
        <dbReference type="SAM" id="MobiDB-lite"/>
    </source>
</evidence>
<organism evidence="2 3">
    <name type="scientific">Allacma fusca</name>
    <dbReference type="NCBI Taxonomy" id="39272"/>
    <lineage>
        <taxon>Eukaryota</taxon>
        <taxon>Metazoa</taxon>
        <taxon>Ecdysozoa</taxon>
        <taxon>Arthropoda</taxon>
        <taxon>Hexapoda</taxon>
        <taxon>Collembola</taxon>
        <taxon>Symphypleona</taxon>
        <taxon>Sminthuridae</taxon>
        <taxon>Allacma</taxon>
    </lineage>
</organism>
<feature type="region of interest" description="Disordered" evidence="1">
    <location>
        <begin position="86"/>
        <end position="186"/>
    </location>
</feature>
<comment type="caution">
    <text evidence="2">The sequence shown here is derived from an EMBL/GenBank/DDBJ whole genome shotgun (WGS) entry which is preliminary data.</text>
</comment>
<reference evidence="2" key="1">
    <citation type="submission" date="2021-06" db="EMBL/GenBank/DDBJ databases">
        <authorList>
            <person name="Hodson N. C."/>
            <person name="Mongue J. A."/>
            <person name="Jaron S. K."/>
        </authorList>
    </citation>
    <scope>NUCLEOTIDE SEQUENCE</scope>
</reference>
<evidence type="ECO:0000313" key="3">
    <source>
        <dbReference type="Proteomes" id="UP000708208"/>
    </source>
</evidence>
<gene>
    <name evidence="2" type="ORF">AFUS01_LOCUS28209</name>
</gene>
<keyword evidence="3" id="KW-1185">Reference proteome</keyword>
<dbReference type="Proteomes" id="UP000708208">
    <property type="component" value="Unassembled WGS sequence"/>
</dbReference>
<dbReference type="AlphaFoldDB" id="A0A8J2KJM9"/>
<protein>
    <submittedName>
        <fullName evidence="2">Uncharacterized protein</fullName>
    </submittedName>
</protein>